<accession>A0A0K2TFZ2</accession>
<dbReference type="EMBL" id="HACA01007005">
    <property type="protein sequence ID" value="CDW24366.1"/>
    <property type="molecule type" value="Transcribed_RNA"/>
</dbReference>
<dbReference type="SUPFAM" id="SSF56672">
    <property type="entry name" value="DNA/RNA polymerases"/>
    <property type="match status" value="1"/>
</dbReference>
<dbReference type="PANTHER" id="PTHR33064:SF37">
    <property type="entry name" value="RIBONUCLEASE H"/>
    <property type="match status" value="1"/>
</dbReference>
<evidence type="ECO:0000313" key="2">
    <source>
        <dbReference type="EMBL" id="CDW24366.1"/>
    </source>
</evidence>
<dbReference type="InterPro" id="IPR041577">
    <property type="entry name" value="RT_RNaseH_2"/>
</dbReference>
<dbReference type="AlphaFoldDB" id="A0A0K2TFZ2"/>
<proteinExistence type="predicted"/>
<feature type="domain" description="Reverse transcriptase/retrotransposon-derived protein RNase H-like" evidence="1">
    <location>
        <begin position="27"/>
        <end position="101"/>
    </location>
</feature>
<name>A0A0K2TFZ2_LEPSM</name>
<dbReference type="PANTHER" id="PTHR33064">
    <property type="entry name" value="POL PROTEIN"/>
    <property type="match status" value="1"/>
</dbReference>
<dbReference type="InterPro" id="IPR043502">
    <property type="entry name" value="DNA/RNA_pol_sf"/>
</dbReference>
<dbReference type="OrthoDB" id="41323at2759"/>
<feature type="non-terminal residue" evidence="2">
    <location>
        <position position="1"/>
    </location>
</feature>
<organism evidence="2">
    <name type="scientific">Lepeophtheirus salmonis</name>
    <name type="common">Salmon louse</name>
    <name type="synonym">Caligus salmonis</name>
    <dbReference type="NCBI Taxonomy" id="72036"/>
    <lineage>
        <taxon>Eukaryota</taxon>
        <taxon>Metazoa</taxon>
        <taxon>Ecdysozoa</taxon>
        <taxon>Arthropoda</taxon>
        <taxon>Crustacea</taxon>
        <taxon>Multicrustacea</taxon>
        <taxon>Hexanauplia</taxon>
        <taxon>Copepoda</taxon>
        <taxon>Siphonostomatoida</taxon>
        <taxon>Caligidae</taxon>
        <taxon>Lepeophtheirus</taxon>
    </lineage>
</organism>
<dbReference type="Pfam" id="PF17919">
    <property type="entry name" value="RT_RNaseH_2"/>
    <property type="match status" value="1"/>
</dbReference>
<sequence length="122" mass="13881">KIFPRSGCTVGPFYKLLPKFKCSSVEWTEEGKSLFLKLRDTISSIATLRHYSQKRDLFLTVDASEKAIGGVLEQQDDRCHFLPLGIFNKALNATQTLYSTSRESSSWLERPFGILEFSLKDV</sequence>
<dbReference type="InterPro" id="IPR051320">
    <property type="entry name" value="Viral_Replic_Matur_Polypro"/>
</dbReference>
<protein>
    <recommendedName>
        <fullName evidence="1">Reverse transcriptase/retrotransposon-derived protein RNase H-like domain-containing protein</fullName>
    </recommendedName>
</protein>
<evidence type="ECO:0000259" key="1">
    <source>
        <dbReference type="Pfam" id="PF17919"/>
    </source>
</evidence>
<reference evidence="2" key="1">
    <citation type="submission" date="2014-05" db="EMBL/GenBank/DDBJ databases">
        <authorList>
            <person name="Chronopoulou M."/>
        </authorList>
    </citation>
    <scope>NUCLEOTIDE SEQUENCE</scope>
    <source>
        <tissue evidence="2">Whole organism</tissue>
    </source>
</reference>
<dbReference type="GO" id="GO:0071897">
    <property type="term" value="P:DNA biosynthetic process"/>
    <property type="evidence" value="ECO:0007669"/>
    <property type="project" value="UniProtKB-ARBA"/>
</dbReference>